<sequence>MKLLYSPLVAGLLSATLWLQSFYLFAQPRLPTSQYVPDKGYWEVSVNPKGRYTTVAFFDQDRQLLYEEKLWGQYIDLTEKNRAHLDALLAQMLQQHLVANAVKTKALQQLPLRSLRTLPAEALRNEVAATKQNLEAAERPVDLSMVVRKGPAVLQVFMKNPLQRMVFLQLRNDKGKVFYEENSRQVAYNRRFQLADLPDGTYHFVVKAKGKRLQRVMFMEAGQLHLLSEELPPPTEPHYADYLQKEALGEAQIK</sequence>
<dbReference type="Proteomes" id="UP000198510">
    <property type="component" value="Unassembled WGS sequence"/>
</dbReference>
<keyword evidence="2" id="KW-1185">Reference proteome</keyword>
<evidence type="ECO:0000313" key="1">
    <source>
        <dbReference type="EMBL" id="SDM00402.1"/>
    </source>
</evidence>
<accession>A0A1G9PNF6</accession>
<gene>
    <name evidence="1" type="ORF">SAMN05421823_109251</name>
</gene>
<reference evidence="1 2" key="1">
    <citation type="submission" date="2016-10" db="EMBL/GenBank/DDBJ databases">
        <authorList>
            <person name="de Groot N.N."/>
        </authorList>
    </citation>
    <scope>NUCLEOTIDE SEQUENCE [LARGE SCALE GENOMIC DNA]</scope>
    <source>
        <strain evidence="1 2">DSM 25186</strain>
    </source>
</reference>
<dbReference type="AlphaFoldDB" id="A0A1G9PNF6"/>
<dbReference type="RefSeq" id="WP_089685864.1">
    <property type="nucleotide sequence ID" value="NZ_FNFO01000009.1"/>
</dbReference>
<protein>
    <recommendedName>
        <fullName evidence="3">Por secretion system C-terminal sorting domain-containing protein</fullName>
    </recommendedName>
</protein>
<organism evidence="1 2">
    <name type="scientific">Catalinimonas alkaloidigena</name>
    <dbReference type="NCBI Taxonomy" id="1075417"/>
    <lineage>
        <taxon>Bacteria</taxon>
        <taxon>Pseudomonadati</taxon>
        <taxon>Bacteroidota</taxon>
        <taxon>Cytophagia</taxon>
        <taxon>Cytophagales</taxon>
        <taxon>Catalimonadaceae</taxon>
        <taxon>Catalinimonas</taxon>
    </lineage>
</organism>
<dbReference type="EMBL" id="FNFO01000009">
    <property type="protein sequence ID" value="SDM00402.1"/>
    <property type="molecule type" value="Genomic_DNA"/>
</dbReference>
<evidence type="ECO:0000313" key="2">
    <source>
        <dbReference type="Proteomes" id="UP000198510"/>
    </source>
</evidence>
<dbReference type="OrthoDB" id="939640at2"/>
<name>A0A1G9PNF6_9BACT</name>
<evidence type="ECO:0008006" key="3">
    <source>
        <dbReference type="Google" id="ProtNLM"/>
    </source>
</evidence>
<proteinExistence type="predicted"/>